<organism evidence="2">
    <name type="scientific">hydrothermal vent metagenome</name>
    <dbReference type="NCBI Taxonomy" id="652676"/>
    <lineage>
        <taxon>unclassified sequences</taxon>
        <taxon>metagenomes</taxon>
        <taxon>ecological metagenomes</taxon>
    </lineage>
</organism>
<evidence type="ECO:0000313" key="2">
    <source>
        <dbReference type="EMBL" id="VAV95166.1"/>
    </source>
</evidence>
<accession>A0A3B0S2T6</accession>
<protein>
    <submittedName>
        <fullName evidence="2">3-oxoacyl-[acyl-carrier protein] reductase</fullName>
        <ecNumber evidence="2">1.1.1.100</ecNumber>
    </submittedName>
</protein>
<proteinExistence type="inferred from homology"/>
<reference evidence="2" key="1">
    <citation type="submission" date="2018-06" db="EMBL/GenBank/DDBJ databases">
        <authorList>
            <person name="Zhirakovskaya E."/>
        </authorList>
    </citation>
    <scope>NUCLEOTIDE SEQUENCE</scope>
</reference>
<dbReference type="InterPro" id="IPR020904">
    <property type="entry name" value="Sc_DH/Rdtase_CS"/>
</dbReference>
<dbReference type="FunFam" id="3.40.50.720:FF:000084">
    <property type="entry name" value="Short-chain dehydrogenase reductase"/>
    <property type="match status" value="1"/>
</dbReference>
<dbReference type="PRINTS" id="PR00081">
    <property type="entry name" value="GDHRDH"/>
</dbReference>
<dbReference type="GO" id="GO:0004316">
    <property type="term" value="F:3-oxoacyl-[acyl-carrier-protein] reductase (NADPH) activity"/>
    <property type="evidence" value="ECO:0007669"/>
    <property type="project" value="UniProtKB-EC"/>
</dbReference>
<dbReference type="InterPro" id="IPR002347">
    <property type="entry name" value="SDR_fam"/>
</dbReference>
<evidence type="ECO:0000256" key="1">
    <source>
        <dbReference type="ARBA" id="ARBA00006484"/>
    </source>
</evidence>
<dbReference type="Pfam" id="PF13561">
    <property type="entry name" value="adh_short_C2"/>
    <property type="match status" value="1"/>
</dbReference>
<name>A0A3B0S2T6_9ZZZZ</name>
<dbReference type="EC" id="1.1.1.100" evidence="2"/>
<gene>
    <name evidence="2" type="ORF">MNBD_ALPHA08-534</name>
</gene>
<dbReference type="EMBL" id="UOEC01000126">
    <property type="protein sequence ID" value="VAV95166.1"/>
    <property type="molecule type" value="Genomic_DNA"/>
</dbReference>
<sequence length="258" mass="27576">MTITGHLFDLTDEVAMVTGASSGLGWRFAQVLAGQGARVVLAARRTDRLEKLKTQIEADGGIALCVVLDVADRKSITEAFDAAEAAFGPVTIQVNNAGMAVQKRAVDMELGDWRMLMDVNLDAVWWCSQEAAKRMMAAEKPGCIINTSSILSFRAMPTLSAYAIAKAGVSQMTKSLAVEFARNNIRVNAIAPGYIRTEINQQALDSSVGEVLKKSIPQRRFGHPQDLDGTLLLLASQKAGGFITGEVVVVDGGHSVAI</sequence>
<comment type="similarity">
    <text evidence="1">Belongs to the short-chain dehydrogenases/reductases (SDR) family.</text>
</comment>
<dbReference type="PROSITE" id="PS00061">
    <property type="entry name" value="ADH_SHORT"/>
    <property type="match status" value="1"/>
</dbReference>
<dbReference type="SUPFAM" id="SSF51735">
    <property type="entry name" value="NAD(P)-binding Rossmann-fold domains"/>
    <property type="match status" value="1"/>
</dbReference>
<dbReference type="AlphaFoldDB" id="A0A3B0S2T6"/>
<dbReference type="CDD" id="cd05233">
    <property type="entry name" value="SDR_c"/>
    <property type="match status" value="1"/>
</dbReference>
<dbReference type="PANTHER" id="PTHR42760">
    <property type="entry name" value="SHORT-CHAIN DEHYDROGENASES/REDUCTASES FAMILY MEMBER"/>
    <property type="match status" value="1"/>
</dbReference>
<dbReference type="InterPro" id="IPR036291">
    <property type="entry name" value="NAD(P)-bd_dom_sf"/>
</dbReference>
<dbReference type="GO" id="GO:0030497">
    <property type="term" value="P:fatty acid elongation"/>
    <property type="evidence" value="ECO:0007669"/>
    <property type="project" value="TreeGrafter"/>
</dbReference>
<dbReference type="PANTHER" id="PTHR42760:SF135">
    <property type="entry name" value="BLL7886 PROTEIN"/>
    <property type="match status" value="1"/>
</dbReference>
<keyword evidence="2" id="KW-0560">Oxidoreductase</keyword>
<dbReference type="Gene3D" id="3.40.50.720">
    <property type="entry name" value="NAD(P)-binding Rossmann-like Domain"/>
    <property type="match status" value="1"/>
</dbReference>
<dbReference type="PRINTS" id="PR00080">
    <property type="entry name" value="SDRFAMILY"/>
</dbReference>